<organism evidence="1 2">
    <name type="scientific">Psilocybe cyanescens</name>
    <dbReference type="NCBI Taxonomy" id="93625"/>
    <lineage>
        <taxon>Eukaryota</taxon>
        <taxon>Fungi</taxon>
        <taxon>Dikarya</taxon>
        <taxon>Basidiomycota</taxon>
        <taxon>Agaricomycotina</taxon>
        <taxon>Agaricomycetes</taxon>
        <taxon>Agaricomycetidae</taxon>
        <taxon>Agaricales</taxon>
        <taxon>Agaricineae</taxon>
        <taxon>Strophariaceae</taxon>
        <taxon>Psilocybe</taxon>
    </lineage>
</organism>
<proteinExistence type="predicted"/>
<evidence type="ECO:0000313" key="2">
    <source>
        <dbReference type="Proteomes" id="UP000283269"/>
    </source>
</evidence>
<comment type="caution">
    <text evidence="1">The sequence shown here is derived from an EMBL/GenBank/DDBJ whole genome shotgun (WGS) entry which is preliminary data.</text>
</comment>
<protein>
    <submittedName>
        <fullName evidence="1">Uncharacterized protein</fullName>
    </submittedName>
</protein>
<gene>
    <name evidence="1" type="ORF">CVT25_013386</name>
</gene>
<sequence>MPVMYAQVPVLSLLPSLDGSKQNTQIPAEHKVNRAMLINVAPDCEALLRMAANICRRDQAISQITYTGCIVLKINMRLSCLSSGEADSTKHNPTKRVWQCVLLTSAIEDPQSTLSAANQLILSTCGILNLSTLNELISPQPLGPTQQSLLSPYLTFHMHVMSTYYELNSEINILHPLPPNIQSSMMFDSDDMTAPSCGLPTSKVKKLFGRLVPDSNRVLRSDTDFLDSMRIFFTVAVEIAEVALQLYLGYREDPFLSTAAKLTALRDNLARIGYYNKDLWHELVTTATSCFRLSPTVAKSRSLM</sequence>
<reference evidence="1 2" key="1">
    <citation type="journal article" date="2018" name="Evol. Lett.">
        <title>Horizontal gene cluster transfer increased hallucinogenic mushroom diversity.</title>
        <authorList>
            <person name="Reynolds H.T."/>
            <person name="Vijayakumar V."/>
            <person name="Gluck-Thaler E."/>
            <person name="Korotkin H.B."/>
            <person name="Matheny P.B."/>
            <person name="Slot J.C."/>
        </authorList>
    </citation>
    <scope>NUCLEOTIDE SEQUENCE [LARGE SCALE GENOMIC DNA]</scope>
    <source>
        <strain evidence="1 2">2631</strain>
    </source>
</reference>
<dbReference type="EMBL" id="NHYD01003862">
    <property type="protein sequence ID" value="PPQ71476.1"/>
    <property type="molecule type" value="Genomic_DNA"/>
</dbReference>
<evidence type="ECO:0000313" key="1">
    <source>
        <dbReference type="EMBL" id="PPQ71476.1"/>
    </source>
</evidence>
<dbReference type="OrthoDB" id="2946666at2759"/>
<accession>A0A409VYY5</accession>
<name>A0A409VYY5_PSICY</name>
<dbReference type="InParanoid" id="A0A409VYY5"/>
<dbReference type="Proteomes" id="UP000283269">
    <property type="component" value="Unassembled WGS sequence"/>
</dbReference>
<dbReference type="STRING" id="93625.A0A409VYY5"/>
<dbReference type="AlphaFoldDB" id="A0A409VYY5"/>
<keyword evidence="2" id="KW-1185">Reference proteome</keyword>